<evidence type="ECO:0000313" key="2">
    <source>
        <dbReference type="Proteomes" id="UP000723463"/>
    </source>
</evidence>
<proteinExistence type="predicted"/>
<dbReference type="AlphaFoldDB" id="A0A9P6JY95"/>
<reference evidence="1" key="1">
    <citation type="journal article" date="2020" name="Fungal Divers.">
        <title>Resolving the Mortierellaceae phylogeny through synthesis of multi-gene phylogenetics and phylogenomics.</title>
        <authorList>
            <person name="Vandepol N."/>
            <person name="Liber J."/>
            <person name="Desiro A."/>
            <person name="Na H."/>
            <person name="Kennedy M."/>
            <person name="Barry K."/>
            <person name="Grigoriev I.V."/>
            <person name="Miller A.N."/>
            <person name="O'Donnell K."/>
            <person name="Stajich J.E."/>
            <person name="Bonito G."/>
        </authorList>
    </citation>
    <scope>NUCLEOTIDE SEQUENCE</scope>
    <source>
        <strain evidence="1">NRRL 2591</strain>
    </source>
</reference>
<sequence>MLFARPVTYSPQRAWIPHHELPARRQRFPFRRQSPRMGPKNGYVYQKAYLEVFVSPENLNELVSRIE</sequence>
<accession>A0A9P6JY95</accession>
<gene>
    <name evidence="1" type="ORF">EC957_007690</name>
</gene>
<protein>
    <submittedName>
        <fullName evidence="1">Uncharacterized protein</fullName>
    </submittedName>
</protein>
<keyword evidence="2" id="KW-1185">Reference proteome</keyword>
<comment type="caution">
    <text evidence="1">The sequence shown here is derived from an EMBL/GenBank/DDBJ whole genome shotgun (WGS) entry which is preliminary data.</text>
</comment>
<dbReference type="EMBL" id="JAAAXW010000365">
    <property type="protein sequence ID" value="KAF9537759.1"/>
    <property type="molecule type" value="Genomic_DNA"/>
</dbReference>
<name>A0A9P6JY95_9FUNG</name>
<evidence type="ECO:0000313" key="1">
    <source>
        <dbReference type="EMBL" id="KAF9537759.1"/>
    </source>
</evidence>
<organism evidence="1 2">
    <name type="scientific">Mortierella hygrophila</name>
    <dbReference type="NCBI Taxonomy" id="979708"/>
    <lineage>
        <taxon>Eukaryota</taxon>
        <taxon>Fungi</taxon>
        <taxon>Fungi incertae sedis</taxon>
        <taxon>Mucoromycota</taxon>
        <taxon>Mortierellomycotina</taxon>
        <taxon>Mortierellomycetes</taxon>
        <taxon>Mortierellales</taxon>
        <taxon>Mortierellaceae</taxon>
        <taxon>Mortierella</taxon>
    </lineage>
</organism>
<dbReference type="Proteomes" id="UP000723463">
    <property type="component" value="Unassembled WGS sequence"/>
</dbReference>